<evidence type="ECO:0000256" key="8">
    <source>
        <dbReference type="RuleBase" id="RU362056"/>
    </source>
</evidence>
<evidence type="ECO:0000256" key="2">
    <source>
        <dbReference type="ARBA" id="ARBA00009657"/>
    </source>
</evidence>
<keyword evidence="4 8" id="KW-0812">Transmembrane</keyword>
<comment type="caution">
    <text evidence="8">Lacks conserved residue(s) required for the propagation of feature annotation.</text>
</comment>
<dbReference type="InterPro" id="IPR036259">
    <property type="entry name" value="MFS_trans_sf"/>
</dbReference>
<evidence type="ECO:0000256" key="3">
    <source>
        <dbReference type="ARBA" id="ARBA00022475"/>
    </source>
</evidence>
<evidence type="ECO:0000313" key="11">
    <source>
        <dbReference type="RefSeq" id="XP_014667308.1"/>
    </source>
</evidence>
<proteinExistence type="inferred from homology"/>
<dbReference type="GeneID" id="106808907"/>
<dbReference type="Pfam" id="PF07648">
    <property type="entry name" value="Kazal_2"/>
    <property type="match status" value="1"/>
</dbReference>
<dbReference type="InterPro" id="IPR004156">
    <property type="entry name" value="OATP"/>
</dbReference>
<keyword evidence="5 8" id="KW-1133">Transmembrane helix</keyword>
<dbReference type="PROSITE" id="PS51465">
    <property type="entry name" value="KAZAL_2"/>
    <property type="match status" value="1"/>
</dbReference>
<dbReference type="Pfam" id="PF03137">
    <property type="entry name" value="OATP"/>
    <property type="match status" value="1"/>
</dbReference>
<dbReference type="PANTHER" id="PTHR11388">
    <property type="entry name" value="ORGANIC ANION TRANSPORTER"/>
    <property type="match status" value="1"/>
</dbReference>
<name>A0ABM1E537_PRICU</name>
<dbReference type="InterPro" id="IPR036058">
    <property type="entry name" value="Kazal_dom_sf"/>
</dbReference>
<sequence length="554" mass="59283">MRAPTAALRDAEATRAPSDDECGLVCRPRWARHLASLQLFMLTYSVVWLAHGGFYAYLVGSITTIERRFRFPSRQIGVLISINEFFHVALVVFASYFGGKGHKPRVLAAGVLVCSAGVLALSLPHYVYGADRRATTSADLNVTSLVGPPVCRRGWTGGDGGGDEDAVCRRESASNRNAYFIMAAGKALVGIGGSSLYALGTSYIDDNVSPQRSALYLGVVYSMRTFGPVLGMILSAVCAGIYVVPSDPPPDLTPWDPRWIGAYWLGFVILAAILAAVAIPMAMFPRRLPSNKKTAREDDDVTTALAGEREHTTADGDVIINVIVSKPKELLHSLLDLLRNPVYVCVALGACVDLHVVTGYFVWLPKFIETQFSQPAFSAAIVAALATLLPSCVGYIVGGLLINRLRLSCKGIILIVIVGNAIYGTLGGVVPMFLGCDDVPFAGHVGADGLDVTEPCNVDCRCDSATYMPVCGATGISFYSPCHAGCSGMALTDNPLVQNFTHCACVDYATTGMCKKECGHYRAYVAVTSVKEILASPTQIAIIMATIRESEREK</sequence>
<feature type="transmembrane region" description="Helical" evidence="8">
    <location>
        <begin position="412"/>
        <end position="434"/>
    </location>
</feature>
<reference evidence="11" key="1">
    <citation type="submission" date="2025-08" db="UniProtKB">
        <authorList>
            <consortium name="RefSeq"/>
        </authorList>
    </citation>
    <scope>IDENTIFICATION</scope>
</reference>
<dbReference type="SUPFAM" id="SSF103473">
    <property type="entry name" value="MFS general substrate transporter"/>
    <property type="match status" value="2"/>
</dbReference>
<feature type="transmembrane region" description="Helical" evidence="8">
    <location>
        <begin position="37"/>
        <end position="58"/>
    </location>
</feature>
<evidence type="ECO:0000256" key="6">
    <source>
        <dbReference type="ARBA" id="ARBA00023136"/>
    </source>
</evidence>
<dbReference type="PANTHER" id="PTHR11388:SF100">
    <property type="entry name" value="SOLUTE CARRIER ORGANIC ANION TRANSPORTER FAMILY MEMBER 4A1"/>
    <property type="match status" value="1"/>
</dbReference>
<dbReference type="Gene3D" id="1.20.1250.20">
    <property type="entry name" value="MFS general substrate transporter like domains"/>
    <property type="match status" value="1"/>
</dbReference>
<dbReference type="NCBIfam" id="TIGR00805">
    <property type="entry name" value="oat"/>
    <property type="match status" value="1"/>
</dbReference>
<evidence type="ECO:0000256" key="5">
    <source>
        <dbReference type="ARBA" id="ARBA00022989"/>
    </source>
</evidence>
<feature type="transmembrane region" description="Helical" evidence="8">
    <location>
        <begin position="376"/>
        <end position="400"/>
    </location>
</feature>
<keyword evidence="7" id="KW-1015">Disulfide bond</keyword>
<feature type="domain" description="Kazal-like" evidence="9">
    <location>
        <begin position="450"/>
        <end position="504"/>
    </location>
</feature>
<dbReference type="InterPro" id="IPR002350">
    <property type="entry name" value="Kazal_dom"/>
</dbReference>
<feature type="transmembrane region" description="Helical" evidence="8">
    <location>
        <begin position="342"/>
        <end position="364"/>
    </location>
</feature>
<gene>
    <name evidence="11" type="primary">LOC106808907</name>
</gene>
<dbReference type="Proteomes" id="UP000695022">
    <property type="component" value="Unplaced"/>
</dbReference>
<feature type="transmembrane region" description="Helical" evidence="8">
    <location>
        <begin position="264"/>
        <end position="284"/>
    </location>
</feature>
<keyword evidence="8" id="KW-0406">Ion transport</keyword>
<evidence type="ECO:0000256" key="4">
    <source>
        <dbReference type="ARBA" id="ARBA00022692"/>
    </source>
</evidence>
<dbReference type="RefSeq" id="XP_014667308.1">
    <property type="nucleotide sequence ID" value="XM_014811822.1"/>
</dbReference>
<dbReference type="CDD" id="cd17336">
    <property type="entry name" value="MFS_SLCO_OATP"/>
    <property type="match status" value="1"/>
</dbReference>
<accession>A0ABM1E537</accession>
<keyword evidence="8" id="KW-0813">Transport</keyword>
<protein>
    <recommendedName>
        <fullName evidence="8">Solute carrier organic anion transporter family member</fullName>
    </recommendedName>
</protein>
<feature type="transmembrane region" description="Helical" evidence="8">
    <location>
        <begin position="106"/>
        <end position="127"/>
    </location>
</feature>
<keyword evidence="6 8" id="KW-0472">Membrane</keyword>
<evidence type="ECO:0000256" key="1">
    <source>
        <dbReference type="ARBA" id="ARBA00004651"/>
    </source>
</evidence>
<feature type="transmembrane region" description="Helical" evidence="8">
    <location>
        <begin position="78"/>
        <end position="99"/>
    </location>
</feature>
<comment type="subcellular location">
    <subcellularLocation>
        <location evidence="1 8">Cell membrane</location>
        <topology evidence="1 8">Multi-pass membrane protein</topology>
    </subcellularLocation>
</comment>
<organism evidence="10 11">
    <name type="scientific">Priapulus caudatus</name>
    <name type="common">Priapulid worm</name>
    <dbReference type="NCBI Taxonomy" id="37621"/>
    <lineage>
        <taxon>Eukaryota</taxon>
        <taxon>Metazoa</taxon>
        <taxon>Ecdysozoa</taxon>
        <taxon>Scalidophora</taxon>
        <taxon>Priapulida</taxon>
        <taxon>Priapulimorpha</taxon>
        <taxon>Priapulimorphida</taxon>
        <taxon>Priapulidae</taxon>
        <taxon>Priapulus</taxon>
    </lineage>
</organism>
<feature type="transmembrane region" description="Helical" evidence="8">
    <location>
        <begin position="225"/>
        <end position="244"/>
    </location>
</feature>
<dbReference type="SUPFAM" id="SSF100895">
    <property type="entry name" value="Kazal-type serine protease inhibitors"/>
    <property type="match status" value="1"/>
</dbReference>
<evidence type="ECO:0000256" key="7">
    <source>
        <dbReference type="ARBA" id="ARBA00023157"/>
    </source>
</evidence>
<evidence type="ECO:0000259" key="9">
    <source>
        <dbReference type="PROSITE" id="PS51465"/>
    </source>
</evidence>
<keyword evidence="10" id="KW-1185">Reference proteome</keyword>
<evidence type="ECO:0000313" key="10">
    <source>
        <dbReference type="Proteomes" id="UP000695022"/>
    </source>
</evidence>
<comment type="similarity">
    <text evidence="2 8">Belongs to the organo anion transporter (TC 2.A.60) family.</text>
</comment>
<keyword evidence="3" id="KW-1003">Cell membrane</keyword>